<dbReference type="KEGG" id="cmax:111474783"/>
<feature type="compositionally biased region" description="Polar residues" evidence="1">
    <location>
        <begin position="36"/>
        <end position="49"/>
    </location>
</feature>
<proteinExistence type="predicted"/>
<dbReference type="Proteomes" id="UP000504608">
    <property type="component" value="Unplaced"/>
</dbReference>
<feature type="compositionally biased region" description="Polar residues" evidence="1">
    <location>
        <begin position="126"/>
        <end position="141"/>
    </location>
</feature>
<sequence length="141" mass="15149">MADVSQLYTEEQSPNFIPNFYSEKLRQIAQALSAINQNPSASQTSTLAPSTPVVPLHDPSYLSIHPPPSIPLSPPIPSPTTSSSPPPSPDLPTDSNPIPPDTSAPLRRSTRTKQPPAWHKDYEMSSEANHLTSSLSPDTGT</sequence>
<gene>
    <name evidence="3" type="primary">LOC111474783</name>
</gene>
<feature type="non-terminal residue" evidence="3">
    <location>
        <position position="141"/>
    </location>
</feature>
<evidence type="ECO:0000256" key="1">
    <source>
        <dbReference type="SAM" id="MobiDB-lite"/>
    </source>
</evidence>
<accession>A0A6J1ID29</accession>
<feature type="compositionally biased region" description="Pro residues" evidence="1">
    <location>
        <begin position="65"/>
        <end position="90"/>
    </location>
</feature>
<dbReference type="AlphaFoldDB" id="A0A6J1ID29"/>
<evidence type="ECO:0000313" key="3">
    <source>
        <dbReference type="RefSeq" id="XP_022975442.1"/>
    </source>
</evidence>
<reference evidence="3" key="1">
    <citation type="submission" date="2025-08" db="UniProtKB">
        <authorList>
            <consortium name="RefSeq"/>
        </authorList>
    </citation>
    <scope>IDENTIFICATION</scope>
    <source>
        <tissue evidence="3">Young leaves</tissue>
    </source>
</reference>
<protein>
    <submittedName>
        <fullName evidence="3">Proline-rich receptor-like protein kinase PERK2</fullName>
    </submittedName>
</protein>
<evidence type="ECO:0000313" key="2">
    <source>
        <dbReference type="Proteomes" id="UP000504608"/>
    </source>
</evidence>
<keyword evidence="2" id="KW-1185">Reference proteome</keyword>
<organism evidence="2 3">
    <name type="scientific">Cucurbita maxima</name>
    <name type="common">Pumpkin</name>
    <name type="synonym">Winter squash</name>
    <dbReference type="NCBI Taxonomy" id="3661"/>
    <lineage>
        <taxon>Eukaryota</taxon>
        <taxon>Viridiplantae</taxon>
        <taxon>Streptophyta</taxon>
        <taxon>Embryophyta</taxon>
        <taxon>Tracheophyta</taxon>
        <taxon>Spermatophyta</taxon>
        <taxon>Magnoliopsida</taxon>
        <taxon>eudicotyledons</taxon>
        <taxon>Gunneridae</taxon>
        <taxon>Pentapetalae</taxon>
        <taxon>rosids</taxon>
        <taxon>fabids</taxon>
        <taxon>Cucurbitales</taxon>
        <taxon>Cucurbitaceae</taxon>
        <taxon>Cucurbiteae</taxon>
        <taxon>Cucurbita</taxon>
    </lineage>
</organism>
<dbReference type="RefSeq" id="XP_022975442.1">
    <property type="nucleotide sequence ID" value="XM_023119674.1"/>
</dbReference>
<name>A0A6J1ID29_CUCMA</name>
<dbReference type="GeneID" id="111474783"/>
<feature type="region of interest" description="Disordered" evidence="1">
    <location>
        <begin position="36"/>
        <end position="141"/>
    </location>
</feature>